<dbReference type="AlphaFoldDB" id="D0P3L0"/>
<proteinExistence type="predicted"/>
<dbReference type="VEuPathDB" id="FungiDB:PITG_21340"/>
<dbReference type="RefSeq" id="XP_002895115.1">
    <property type="nucleotide sequence ID" value="XM_002895069.1"/>
</dbReference>
<dbReference type="InParanoid" id="D0P3L0"/>
<dbReference type="HOGENOM" id="CLU_072462_2_0_1"/>
<evidence type="ECO:0000313" key="1">
    <source>
        <dbReference type="EMBL" id="EEY60253.1"/>
    </source>
</evidence>
<accession>D0P3L0</accession>
<dbReference type="KEGG" id="pif:PITG_21340"/>
<sequence length="152" mass="16542">MGTLLGQLLTCCTAENLNGKTFATTPAIPNPPDAVSVISKAYPHIFDPIVGRTHEALMLTAQLGTHLAHAEVQDMPNTGWQVYTSTCSCGCRFFQKYADCIHLVHALSVRGLLRAGKRETLVYRGPNKARRLMGELKASGRPAQSSYAIDKN</sequence>
<reference evidence="2" key="1">
    <citation type="journal article" date="2009" name="Nature">
        <title>Genome sequence and analysis of the Irish potato famine pathogen Phytophthora infestans.</title>
        <authorList>
            <consortium name="The Broad Institute Genome Sequencing Platform"/>
            <person name="Haas B.J."/>
            <person name="Kamoun S."/>
            <person name="Zody M.C."/>
            <person name="Jiang R.H."/>
            <person name="Handsaker R.E."/>
            <person name="Cano L.M."/>
            <person name="Grabherr M."/>
            <person name="Kodira C.D."/>
            <person name="Raffaele S."/>
            <person name="Torto-Alalibo T."/>
            <person name="Bozkurt T.O."/>
            <person name="Ah-Fong A.M."/>
            <person name="Alvarado L."/>
            <person name="Anderson V.L."/>
            <person name="Armstrong M.R."/>
            <person name="Avrova A."/>
            <person name="Baxter L."/>
            <person name="Beynon J."/>
            <person name="Boevink P.C."/>
            <person name="Bollmann S.R."/>
            <person name="Bos J.I."/>
            <person name="Bulone V."/>
            <person name="Cai G."/>
            <person name="Cakir C."/>
            <person name="Carrington J.C."/>
            <person name="Chawner M."/>
            <person name="Conti L."/>
            <person name="Costanzo S."/>
            <person name="Ewan R."/>
            <person name="Fahlgren N."/>
            <person name="Fischbach M.A."/>
            <person name="Fugelstad J."/>
            <person name="Gilroy E.M."/>
            <person name="Gnerre S."/>
            <person name="Green P.J."/>
            <person name="Grenville-Briggs L.J."/>
            <person name="Griffith J."/>
            <person name="Grunwald N.J."/>
            <person name="Horn K."/>
            <person name="Horner N.R."/>
            <person name="Hu C.H."/>
            <person name="Huitema E."/>
            <person name="Jeong D.H."/>
            <person name="Jones A.M."/>
            <person name="Jones J.D."/>
            <person name="Jones R.W."/>
            <person name="Karlsson E.K."/>
            <person name="Kunjeti S.G."/>
            <person name="Lamour K."/>
            <person name="Liu Z."/>
            <person name="Ma L."/>
            <person name="Maclean D."/>
            <person name="Chibucos M.C."/>
            <person name="McDonald H."/>
            <person name="McWalters J."/>
            <person name="Meijer H.J."/>
            <person name="Morgan W."/>
            <person name="Morris P.F."/>
            <person name="Munro C.A."/>
            <person name="O'Neill K."/>
            <person name="Ospina-Giraldo M."/>
            <person name="Pinzon A."/>
            <person name="Pritchard L."/>
            <person name="Ramsahoye B."/>
            <person name="Ren Q."/>
            <person name="Restrepo S."/>
            <person name="Roy S."/>
            <person name="Sadanandom A."/>
            <person name="Savidor A."/>
            <person name="Schornack S."/>
            <person name="Schwartz D.C."/>
            <person name="Schumann U.D."/>
            <person name="Schwessinger B."/>
            <person name="Seyer L."/>
            <person name="Sharpe T."/>
            <person name="Silvar C."/>
            <person name="Song J."/>
            <person name="Studholme D.J."/>
            <person name="Sykes S."/>
            <person name="Thines M."/>
            <person name="van de Vondervoort P.J."/>
            <person name="Phuntumart V."/>
            <person name="Wawra S."/>
            <person name="Weide R."/>
            <person name="Win J."/>
            <person name="Young C."/>
            <person name="Zhou S."/>
            <person name="Fry W."/>
            <person name="Meyers B.C."/>
            <person name="van West P."/>
            <person name="Ristaino J."/>
            <person name="Govers F."/>
            <person name="Birch P.R."/>
            <person name="Whisson S.C."/>
            <person name="Judelson H.S."/>
            <person name="Nusbaum C."/>
        </authorList>
    </citation>
    <scope>NUCLEOTIDE SEQUENCE [LARGE SCALE GENOMIC DNA]</scope>
    <source>
        <strain evidence="2">T30-4</strain>
    </source>
</reference>
<keyword evidence="2" id="KW-1185">Reference proteome</keyword>
<evidence type="ECO:0000313" key="2">
    <source>
        <dbReference type="Proteomes" id="UP000006643"/>
    </source>
</evidence>
<name>D0P3L0_PHYIT</name>
<gene>
    <name evidence="1" type="ORF">PITG_21340</name>
</gene>
<evidence type="ECO:0008006" key="3">
    <source>
        <dbReference type="Google" id="ProtNLM"/>
    </source>
</evidence>
<dbReference type="OrthoDB" id="124308at2759"/>
<dbReference type="GeneID" id="9466723"/>
<dbReference type="eggNOG" id="ENOG502RGH7">
    <property type="taxonomic scope" value="Eukaryota"/>
</dbReference>
<dbReference type="OMA" id="SKSCPRI"/>
<protein>
    <recommendedName>
        <fullName evidence="3">SWIM-type domain-containing protein</fullName>
    </recommendedName>
</protein>
<organism evidence="1 2">
    <name type="scientific">Phytophthora infestans (strain T30-4)</name>
    <name type="common">Potato late blight agent</name>
    <dbReference type="NCBI Taxonomy" id="403677"/>
    <lineage>
        <taxon>Eukaryota</taxon>
        <taxon>Sar</taxon>
        <taxon>Stramenopiles</taxon>
        <taxon>Oomycota</taxon>
        <taxon>Peronosporomycetes</taxon>
        <taxon>Peronosporales</taxon>
        <taxon>Peronosporaceae</taxon>
        <taxon>Phytophthora</taxon>
    </lineage>
</organism>
<dbReference type="Proteomes" id="UP000006643">
    <property type="component" value="Unassembled WGS sequence"/>
</dbReference>
<dbReference type="EMBL" id="DS028387">
    <property type="protein sequence ID" value="EEY60253.1"/>
    <property type="molecule type" value="Genomic_DNA"/>
</dbReference>